<sequence length="87" mass="9844">MCKNKNDITKLSASWLIFFYTWLSRRTCALMEQTHPQDRKCVNNMTRTTFAHELSEARPLRGAAAVARARNGITQGPRASDPVYANS</sequence>
<accession>A0A9P0T4J4</accession>
<name>A0A9P0T4J4_PIEBR</name>
<dbReference type="Proteomes" id="UP001152562">
    <property type="component" value="Unassembled WGS sequence"/>
</dbReference>
<comment type="caution">
    <text evidence="1">The sequence shown here is derived from an EMBL/GenBank/DDBJ whole genome shotgun (WGS) entry which is preliminary data.</text>
</comment>
<evidence type="ECO:0000313" key="2">
    <source>
        <dbReference type="Proteomes" id="UP001152562"/>
    </source>
</evidence>
<gene>
    <name evidence="1" type="ORF">PIBRA_LOCUS3360</name>
</gene>
<evidence type="ECO:0000313" key="1">
    <source>
        <dbReference type="EMBL" id="CAH4014506.1"/>
    </source>
</evidence>
<protein>
    <submittedName>
        <fullName evidence="1">Uncharacterized protein</fullName>
    </submittedName>
</protein>
<dbReference type="AlphaFoldDB" id="A0A9P0T4J4"/>
<keyword evidence="2" id="KW-1185">Reference proteome</keyword>
<organism evidence="1 2">
    <name type="scientific">Pieris brassicae</name>
    <name type="common">White butterfly</name>
    <name type="synonym">Large white butterfly</name>
    <dbReference type="NCBI Taxonomy" id="7116"/>
    <lineage>
        <taxon>Eukaryota</taxon>
        <taxon>Metazoa</taxon>
        <taxon>Ecdysozoa</taxon>
        <taxon>Arthropoda</taxon>
        <taxon>Hexapoda</taxon>
        <taxon>Insecta</taxon>
        <taxon>Pterygota</taxon>
        <taxon>Neoptera</taxon>
        <taxon>Endopterygota</taxon>
        <taxon>Lepidoptera</taxon>
        <taxon>Glossata</taxon>
        <taxon>Ditrysia</taxon>
        <taxon>Papilionoidea</taxon>
        <taxon>Pieridae</taxon>
        <taxon>Pierinae</taxon>
        <taxon>Pieris</taxon>
    </lineage>
</organism>
<reference evidence="1" key="1">
    <citation type="submission" date="2022-05" db="EMBL/GenBank/DDBJ databases">
        <authorList>
            <person name="Okamura Y."/>
        </authorList>
    </citation>
    <scope>NUCLEOTIDE SEQUENCE</scope>
</reference>
<proteinExistence type="predicted"/>
<dbReference type="EMBL" id="CALOZG010000004">
    <property type="protein sequence ID" value="CAH4014506.1"/>
    <property type="molecule type" value="Genomic_DNA"/>
</dbReference>